<dbReference type="InterPro" id="IPR003593">
    <property type="entry name" value="AAA+_ATPase"/>
</dbReference>
<dbReference type="PROSITE" id="PS50893">
    <property type="entry name" value="ABC_TRANSPORTER_2"/>
    <property type="match status" value="1"/>
</dbReference>
<dbReference type="PROSITE" id="PS00211">
    <property type="entry name" value="ABC_TRANSPORTER_1"/>
    <property type="match status" value="1"/>
</dbReference>
<gene>
    <name evidence="5" type="ORF">KAK11_14690</name>
</gene>
<comment type="caution">
    <text evidence="5">The sequence shown here is derived from an EMBL/GenBank/DDBJ whole genome shotgun (WGS) entry which is preliminary data.</text>
</comment>
<evidence type="ECO:0000256" key="2">
    <source>
        <dbReference type="ARBA" id="ARBA00022741"/>
    </source>
</evidence>
<evidence type="ECO:0000256" key="1">
    <source>
        <dbReference type="ARBA" id="ARBA00022475"/>
    </source>
</evidence>
<dbReference type="InterPro" id="IPR027417">
    <property type="entry name" value="P-loop_NTPase"/>
</dbReference>
<protein>
    <submittedName>
        <fullName evidence="5">ABC transporter ATP-binding protein</fullName>
    </submittedName>
</protein>
<dbReference type="Proteomes" id="UP000672097">
    <property type="component" value="Unassembled WGS sequence"/>
</dbReference>
<evidence type="ECO:0000256" key="3">
    <source>
        <dbReference type="ARBA" id="ARBA00022840"/>
    </source>
</evidence>
<evidence type="ECO:0000259" key="4">
    <source>
        <dbReference type="PROSITE" id="PS50893"/>
    </source>
</evidence>
<evidence type="ECO:0000313" key="5">
    <source>
        <dbReference type="EMBL" id="MBQ0936582.1"/>
    </source>
</evidence>
<keyword evidence="3 5" id="KW-0067">ATP-binding</keyword>
<dbReference type="GO" id="GO:0005524">
    <property type="term" value="F:ATP binding"/>
    <property type="evidence" value="ECO:0007669"/>
    <property type="project" value="UniProtKB-KW"/>
</dbReference>
<accession>A0ABS5DZJ8</accession>
<reference evidence="5 6" key="1">
    <citation type="submission" date="2021-04" db="EMBL/GenBank/DDBJ databases">
        <title>The genome sequence of type strain Ideonella paludis KCTC 32238.</title>
        <authorList>
            <person name="Liu Y."/>
        </authorList>
    </citation>
    <scope>NUCLEOTIDE SEQUENCE [LARGE SCALE GENOMIC DNA]</scope>
    <source>
        <strain evidence="5 6">KCTC 32238</strain>
    </source>
</reference>
<dbReference type="PANTHER" id="PTHR43158:SF2">
    <property type="entry name" value="SKFA PEPTIDE EXPORT ATP-BINDING PROTEIN SKFE"/>
    <property type="match status" value="1"/>
</dbReference>
<keyword evidence="2" id="KW-0547">Nucleotide-binding</keyword>
<dbReference type="Gene3D" id="3.40.50.300">
    <property type="entry name" value="P-loop containing nucleotide triphosphate hydrolases"/>
    <property type="match status" value="1"/>
</dbReference>
<dbReference type="CDD" id="cd03230">
    <property type="entry name" value="ABC_DR_subfamily_A"/>
    <property type="match status" value="1"/>
</dbReference>
<keyword evidence="1" id="KW-1003">Cell membrane</keyword>
<dbReference type="PANTHER" id="PTHR43158">
    <property type="entry name" value="SKFA PEPTIDE EXPORT ATP-BINDING PROTEIN SKFE"/>
    <property type="match status" value="1"/>
</dbReference>
<sequence length="239" mass="26331">MNTPALRLQQLSLSYGPHTVLQPTSLDIPSGAVVGLVGRNGAGKSSLLRCWAGLTPPSSGQASVLGCDSMDLSDAVRERLGLVSQAPDLLPWLTVWQHIEYIGSFYARWTAERAHQLCQRLALSETTKVSALSGGDQQKLEIVLALAHDPDVLLLDEPVSNLDPLARRDFMRLLFEWDTERAAPRTVVISSHLLSDLERVITHLVMLKDGQVVINAPWDEVQEQRHQALEDLFVSEAQA</sequence>
<keyword evidence="1" id="KW-0472">Membrane</keyword>
<feature type="domain" description="ABC transporter" evidence="4">
    <location>
        <begin position="6"/>
        <end position="234"/>
    </location>
</feature>
<dbReference type="Pfam" id="PF00005">
    <property type="entry name" value="ABC_tran"/>
    <property type="match status" value="1"/>
</dbReference>
<organism evidence="5 6">
    <name type="scientific">Ideonella paludis</name>
    <dbReference type="NCBI Taxonomy" id="1233411"/>
    <lineage>
        <taxon>Bacteria</taxon>
        <taxon>Pseudomonadati</taxon>
        <taxon>Pseudomonadota</taxon>
        <taxon>Betaproteobacteria</taxon>
        <taxon>Burkholderiales</taxon>
        <taxon>Sphaerotilaceae</taxon>
        <taxon>Ideonella</taxon>
    </lineage>
</organism>
<evidence type="ECO:0000313" key="6">
    <source>
        <dbReference type="Proteomes" id="UP000672097"/>
    </source>
</evidence>
<dbReference type="SMART" id="SM00382">
    <property type="entry name" value="AAA"/>
    <property type="match status" value="1"/>
</dbReference>
<dbReference type="SUPFAM" id="SSF52540">
    <property type="entry name" value="P-loop containing nucleoside triphosphate hydrolases"/>
    <property type="match status" value="1"/>
</dbReference>
<keyword evidence="6" id="KW-1185">Reference proteome</keyword>
<dbReference type="InterPro" id="IPR003439">
    <property type="entry name" value="ABC_transporter-like_ATP-bd"/>
</dbReference>
<dbReference type="RefSeq" id="WP_210809941.1">
    <property type="nucleotide sequence ID" value="NZ_JAGQDG010000005.1"/>
</dbReference>
<name>A0ABS5DZJ8_9BURK</name>
<proteinExistence type="predicted"/>
<dbReference type="EMBL" id="JAGQDG010000005">
    <property type="protein sequence ID" value="MBQ0936582.1"/>
    <property type="molecule type" value="Genomic_DNA"/>
</dbReference>
<dbReference type="InterPro" id="IPR017871">
    <property type="entry name" value="ABC_transporter-like_CS"/>
</dbReference>